<keyword evidence="5" id="KW-1133">Transmembrane helix</keyword>
<evidence type="ECO:0000256" key="6">
    <source>
        <dbReference type="ARBA" id="ARBA00023136"/>
    </source>
</evidence>
<comment type="similarity">
    <text evidence="2">Belongs to the CPA3 antiporters (TC 2.A.63) subunit E family.</text>
</comment>
<dbReference type="PANTHER" id="PTHR34584">
    <property type="entry name" value="NA(+)/H(+) ANTIPORTER SUBUNIT E1"/>
    <property type="match status" value="1"/>
</dbReference>
<dbReference type="NCBIfam" id="NF006518">
    <property type="entry name" value="PRK08965.1-2"/>
    <property type="match status" value="1"/>
</dbReference>
<keyword evidence="6" id="KW-0472">Membrane</keyword>
<dbReference type="RefSeq" id="WP_182807899.1">
    <property type="nucleotide sequence ID" value="NZ_JACJFM010000005.1"/>
</dbReference>
<comment type="caution">
    <text evidence="7">The sequence shown here is derived from an EMBL/GenBank/DDBJ whole genome shotgun (WGS) entry which is preliminary data.</text>
</comment>
<dbReference type="Proteomes" id="UP000565262">
    <property type="component" value="Unassembled WGS sequence"/>
</dbReference>
<evidence type="ECO:0000256" key="1">
    <source>
        <dbReference type="ARBA" id="ARBA00004651"/>
    </source>
</evidence>
<organism evidence="7 8">
    <name type="scientific">Oceanospirillum sediminis</name>
    <dbReference type="NCBI Taxonomy" id="2760088"/>
    <lineage>
        <taxon>Bacteria</taxon>
        <taxon>Pseudomonadati</taxon>
        <taxon>Pseudomonadota</taxon>
        <taxon>Gammaproteobacteria</taxon>
        <taxon>Oceanospirillales</taxon>
        <taxon>Oceanospirillaceae</taxon>
        <taxon>Oceanospirillum</taxon>
    </lineage>
</organism>
<proteinExistence type="inferred from homology"/>
<protein>
    <submittedName>
        <fullName evidence="7">Na+/H+ antiporter subunit E</fullName>
    </submittedName>
</protein>
<dbReference type="AlphaFoldDB" id="A0A839INS1"/>
<reference evidence="7 8" key="1">
    <citation type="submission" date="2020-08" db="EMBL/GenBank/DDBJ databases">
        <title>Oceanospirillum sp. nov. isolated from marine sediment.</title>
        <authorList>
            <person name="Ji X."/>
        </authorList>
    </citation>
    <scope>NUCLEOTIDE SEQUENCE [LARGE SCALE GENOMIC DNA]</scope>
    <source>
        <strain evidence="7 8">D5</strain>
    </source>
</reference>
<keyword evidence="3" id="KW-1003">Cell membrane</keyword>
<gene>
    <name evidence="7" type="ORF">H4O21_05805</name>
</gene>
<evidence type="ECO:0000256" key="3">
    <source>
        <dbReference type="ARBA" id="ARBA00022475"/>
    </source>
</evidence>
<evidence type="ECO:0000256" key="2">
    <source>
        <dbReference type="ARBA" id="ARBA00006228"/>
    </source>
</evidence>
<dbReference type="GO" id="GO:0008324">
    <property type="term" value="F:monoatomic cation transmembrane transporter activity"/>
    <property type="evidence" value="ECO:0007669"/>
    <property type="project" value="InterPro"/>
</dbReference>
<keyword evidence="8" id="KW-1185">Reference proteome</keyword>
<dbReference type="GO" id="GO:0005886">
    <property type="term" value="C:plasma membrane"/>
    <property type="evidence" value="ECO:0007669"/>
    <property type="project" value="UniProtKB-SubCell"/>
</dbReference>
<comment type="subcellular location">
    <subcellularLocation>
        <location evidence="1">Cell membrane</location>
        <topology evidence="1">Multi-pass membrane protein</topology>
    </subcellularLocation>
</comment>
<evidence type="ECO:0000256" key="5">
    <source>
        <dbReference type="ARBA" id="ARBA00022989"/>
    </source>
</evidence>
<sequence>MKPSRLFPMPIHSILLFAVWLLLNNTLAPGHILLGGFLAIAIPRLVAGLSTEQPSVKKPGLALRYCLLVLWDILTANFEVAVKVAGPMKKIRPGMVAVPLDIKSELGITLFASTISLTPGTVSAEISEDKRWLYVHALDVENEHALIQEVKQRYEAPLKEILGC</sequence>
<evidence type="ECO:0000313" key="8">
    <source>
        <dbReference type="Proteomes" id="UP000565262"/>
    </source>
</evidence>
<evidence type="ECO:0000313" key="7">
    <source>
        <dbReference type="EMBL" id="MBB1486117.1"/>
    </source>
</evidence>
<keyword evidence="4" id="KW-0812">Transmembrane</keyword>
<dbReference type="InterPro" id="IPR002758">
    <property type="entry name" value="Cation_antiport_E"/>
</dbReference>
<dbReference type="Pfam" id="PF01899">
    <property type="entry name" value="MNHE"/>
    <property type="match status" value="1"/>
</dbReference>
<dbReference type="PIRSF" id="PIRSF019239">
    <property type="entry name" value="MrpE"/>
    <property type="match status" value="1"/>
</dbReference>
<dbReference type="PANTHER" id="PTHR34584:SF1">
    <property type="entry name" value="NA(+)_H(+) ANTIPORTER SUBUNIT E1"/>
    <property type="match status" value="1"/>
</dbReference>
<evidence type="ECO:0000256" key="4">
    <source>
        <dbReference type="ARBA" id="ARBA00022692"/>
    </source>
</evidence>
<dbReference type="EMBL" id="JACJFM010000005">
    <property type="protein sequence ID" value="MBB1486117.1"/>
    <property type="molecule type" value="Genomic_DNA"/>
</dbReference>
<accession>A0A839INS1</accession>
<name>A0A839INS1_9GAMM</name>